<keyword evidence="2" id="KW-1185">Reference proteome</keyword>
<evidence type="ECO:0000313" key="2">
    <source>
        <dbReference type="Proteomes" id="UP001501474"/>
    </source>
</evidence>
<sequence>MPHGGDLTADTPARARATAARAAGHGIHYLEDNPITSAASSILRAAAAAH</sequence>
<dbReference type="Proteomes" id="UP001501474">
    <property type="component" value="Unassembled WGS sequence"/>
</dbReference>
<gene>
    <name evidence="1" type="ORF">GCM10010104_47920</name>
</gene>
<dbReference type="EMBL" id="BAAART010000105">
    <property type="protein sequence ID" value="GAA2245947.1"/>
    <property type="molecule type" value="Genomic_DNA"/>
</dbReference>
<organism evidence="1 2">
    <name type="scientific">Streptomyces indiaensis</name>
    <dbReference type="NCBI Taxonomy" id="284033"/>
    <lineage>
        <taxon>Bacteria</taxon>
        <taxon>Bacillati</taxon>
        <taxon>Actinomycetota</taxon>
        <taxon>Actinomycetes</taxon>
        <taxon>Kitasatosporales</taxon>
        <taxon>Streptomycetaceae</taxon>
        <taxon>Streptomyces</taxon>
    </lineage>
</organism>
<proteinExistence type="predicted"/>
<evidence type="ECO:0000313" key="1">
    <source>
        <dbReference type="EMBL" id="GAA2245947.1"/>
    </source>
</evidence>
<reference evidence="1 2" key="1">
    <citation type="journal article" date="2019" name="Int. J. Syst. Evol. Microbiol.">
        <title>The Global Catalogue of Microorganisms (GCM) 10K type strain sequencing project: providing services to taxonomists for standard genome sequencing and annotation.</title>
        <authorList>
            <consortium name="The Broad Institute Genomics Platform"/>
            <consortium name="The Broad Institute Genome Sequencing Center for Infectious Disease"/>
            <person name="Wu L."/>
            <person name="Ma J."/>
        </authorList>
    </citation>
    <scope>NUCLEOTIDE SEQUENCE [LARGE SCALE GENOMIC DNA]</scope>
    <source>
        <strain evidence="1 2">JCM 3053</strain>
    </source>
</reference>
<accession>A0ABN3E1H8</accession>
<name>A0ABN3E1H8_9ACTN</name>
<protein>
    <submittedName>
        <fullName evidence="1">Uncharacterized protein</fullName>
    </submittedName>
</protein>
<comment type="caution">
    <text evidence="1">The sequence shown here is derived from an EMBL/GenBank/DDBJ whole genome shotgun (WGS) entry which is preliminary data.</text>
</comment>